<feature type="compositionally biased region" description="Basic and acidic residues" evidence="1">
    <location>
        <begin position="2765"/>
        <end position="2775"/>
    </location>
</feature>
<feature type="region of interest" description="Disordered" evidence="1">
    <location>
        <begin position="2744"/>
        <end position="2777"/>
    </location>
</feature>
<protein>
    <submittedName>
        <fullName evidence="2">Uncharacterized protein</fullName>
    </submittedName>
</protein>
<feature type="region of interest" description="Disordered" evidence="1">
    <location>
        <begin position="2812"/>
        <end position="2866"/>
    </location>
</feature>
<dbReference type="Proteomes" id="UP001516400">
    <property type="component" value="Unassembled WGS sequence"/>
</dbReference>
<evidence type="ECO:0000256" key="1">
    <source>
        <dbReference type="SAM" id="MobiDB-lite"/>
    </source>
</evidence>
<feature type="region of interest" description="Disordered" evidence="1">
    <location>
        <begin position="3263"/>
        <end position="3286"/>
    </location>
</feature>
<feature type="compositionally biased region" description="Basic and acidic residues" evidence="1">
    <location>
        <begin position="2848"/>
        <end position="2857"/>
    </location>
</feature>
<feature type="compositionally biased region" description="Basic and acidic residues" evidence="1">
    <location>
        <begin position="2813"/>
        <end position="2835"/>
    </location>
</feature>
<reference evidence="2 3" key="1">
    <citation type="journal article" date="2021" name="BMC Biol.">
        <title>Horizontally acquired antibacterial genes associated with adaptive radiation of ladybird beetles.</title>
        <authorList>
            <person name="Li H.S."/>
            <person name="Tang X.F."/>
            <person name="Huang Y.H."/>
            <person name="Xu Z.Y."/>
            <person name="Chen M.L."/>
            <person name="Du X.Y."/>
            <person name="Qiu B.Y."/>
            <person name="Chen P.T."/>
            <person name="Zhang W."/>
            <person name="Slipinski A."/>
            <person name="Escalona H.E."/>
            <person name="Waterhouse R.M."/>
            <person name="Zwick A."/>
            <person name="Pang H."/>
        </authorList>
    </citation>
    <scope>NUCLEOTIDE SEQUENCE [LARGE SCALE GENOMIC DNA]</scope>
    <source>
        <strain evidence="2">SYSU2018</strain>
    </source>
</reference>
<evidence type="ECO:0000313" key="3">
    <source>
        <dbReference type="Proteomes" id="UP001516400"/>
    </source>
</evidence>
<accession>A0ABD2P187</accession>
<sequence length="3286" mass="381366">MKSFLKTSFDTIPNPVTYWDFPPSVPWDMKPPKYANIFVKGKHTEICVTPDSRFGFISVGGTWVLLAENASAEWEVLTKIEGYIAWMEGKWTTQSHDKIVTPQEVLGYSYMPRVVCISKVWVSFPISDLLLKFIDGCWILHKKDIYNKWCIAQDYFSHQFICGKRHFQGDGESLLKPLHAPQVSCLPSTFDKKIFDSIGFPTTWFDFLSTVPDDLRPPQQYWVLDKELCRYVLKNITPDCGYGFVSINGEWLFRKKLEDGTWIPVRGRVSKAADSSPSTELLEKRIDSINCSNTKTAKSDNEPNARVSVSKCDDNQNKSNGHVLGNVSFQVTLENNIKAHDLNRDYKMMLRKLKLTEQNISLEPCIPKLTLLNGTWEIISGNSKRKFYRSSDNFWILVEKKSTDKWVELKDDFMMAKARMTDIENFNELMAALGGNVFDAISIPVTFFDFPNSIPGLLRPPYKVVTDDQSVIVGPNSGYAFLSIQGNWVLLKQDKQGNWLAVKNENKIAIEQKLKNTPKEYQLLFNKQHEITQPFLNLEDVNRKKLESATCSFIQLVAGPLPDTSIKPLTYYDIEISEKLKPPKFALTEVDGQQQWAGIRPDSGTGFVFVEGRWILLTQLKCKQWIRVDITAYENCILGYFLANNRWIVMKKYMLGGKWTPLFDPQKMPVTYWDFIGPEDEKPPRNAFVEGQTKSISVHKNSGMGFVRKHDVWILMKKENDDWTVVTDNHNVCTYKLINGFWVMVIKDKDQKWIPFPVKSSRPVTYWNFNGLPDFAPPKQVAFHENGIESWKIINQESGMGFILDEGIWVLVKEDDNGKLMEIENIHAKVGRIGYKKVNGKFKIIKRDANGKWRDIEKLNMQNELNASTRQISEEFSFEDKFQDAIPLTYEDVPDNIPEHLMPPKYAMLPDLDGDLKWSLVDRVSGYAFVQDETVWRLRQWILGKGWVECEGNREEGRLGYKIIDSRWVSMKRLENDWTPTFNPFETPRVAALCVGNMKPPSELFLCENGINRMIEISPHSGMGFVKDESGGSHIIWVLMEKHTNSWLRYTHFLYPEGIYGYSIIEGKFVMMKKIGDQGWTSGHWNEYEQLWEFSKSSTSEINTNYPTFVDSSEMIDIFDFEDQEKVFSISGKTVVDNSELLKCYCDCIKLPEHLRPPHYVGLKVGNKKFKWVSSRNYKIAFVTRGDIWISVMKYSTKYTSKWYFQNNNLGYKLFDDRWVSMKLIKREWTPIFDPKRTPRRFCDTIGSANRPPKRIPFYENGVAKWISTLKDVNLGFMKYDDAWIFMKRTGIEWFEMRDDLEPESVIAFKLIDYRWKRVKRNAEGKWIPCSKQLLLPVAYCDIIGPQDITPPRSVIIFDENLVQKRCGIDENSMVGFVNDNGVWVLMKHQRKCTWIRYPIIPQKDGTYGYKVSNNKCTLMKKENGCWEPEEELLGRRICFDLETLEEPCEIEMATEDDQSGNTQKSINYHEMDEQPRSVLIVQNGQLTRIWGPRGNLGMKYDKRSDVWVLTKPKTDRLFGYKVIDKRWVIMKKNVDDKWTPTFDPTKTPRTFYDTIGPYYKRPPWRVILNTDGIDRWKIISEENGLGFIKQSDMWVLMKKQNDGTWVEFEDPTDMEQLGFKIMNRKWTKFKKKIGCTWTICPQVSLPTLKYDYVFHEDNGPPKCLYFISEEFLAELPECDIGFQLVDGAWVPMKCDADGSWREFDLFPNQKGLFGYISTDLVKKVDGKWTVVNMIKNNDGTWAMNSAKNVKNFEERNGNNCQERFESEKSSILPSITSEMIDEEYEDPFALNSDINLSKESIRSVDEHPNFLLLNVSGMPELIAVTKESGIVFQKEGEVWIPTFPLTSQSARNTITGYELIDNRWVTMKKTEQKWVPTFDPFSTPRTFYDTIGPLNERPPLRVVINKGGVHMWEMVTGINGLGFINEDSWWILMKKHDDEWIYYRDFNNKLLGYKVENGEWRKYHEFSYWKLCPATYLPKLQCDYVYFDNAPPNTLFLHPQENNSSYLHPSSGRGFQLEDGAWVLVELKQNGIYSKVDLFPSQGYFGYMRNIADKNRWRIVKRDHNGLWKFVRKSDEGLWIFDDQMLVYPFVWSSGMNILTYKNPVPIYELLKGPQRKQPPSSVVIKLNGILRRIELTKKKWQYTFHNEDDVWILLKLTKERTGKAIQSNSAYLFGYKLIDNRWVVMKKAWSGIWETTFDPVLTPRNYFDTIGIGNERPPRGVILNEDGVDIWKVIGEEIGMGFLKEDDMWILMKEHNGLWTHFEDINRDLVGYKFINCDWHKFKKTVGGIWELCPPPSEVQFDVEEIRRFRKRNKRVRKKQRNIYNNLIKSDHENILIDNSLRGEIESEQPPEKKKRPDEQVENKQKITNEACDNFDKTKTNIEVVKKVCEKQRKRRRFSKINRVSLRLAAKASVHDKNDVIKAQEVATTGLYFEQSSTEKNEGINLSSQKYSDTSKDNSLIEDEKTEKEFDESHVNICRGNKRKTEHIEVVPLHKETRESEDRKIVTANEKSDTSSAERCRETLTLGEVGHNNSNKKFDETDLYENIQVNEKICKEVHSTKERGIRLDEEEELPSKMVEDAKNEIKNIVVEEKSSGDCSSNQNVETKLIHAENASTTKIFETKTAETNKTEPACKMEQVINESDTWKKHVEVEEMLDESPTKVKRDISAAVTSCFDENNILRIENNIEERSRKKKRPIEQVNTNLVNNGDISKAISEDIIPLASEEYDNFKKTKKNIEAVKKVSEHKKKRRRLSKTKRLSKRLGREGESKSLHQENVSNIEAQKVVITGLNFEQFPPNLQQKMTWSNQDFEDMKKSPAKRNEEIKRASQRDSDNSNDNSPFNEGGKTNKESDESSMKICPGNKRKIEQVKEIPLIKENDKSDEKINSTTNKKSDMFSIERSKEMATSGRIYHNSNKKIPIQSDETELPANKKICKGEIHWTEKQEIRLDEEKLPSQIVVGAKRELKDILKIEEEPDSTGNCLSNQNEETLNKIIKTENDFVEYLSRPKQDPEMSLNENENSSILEIAEIEMTETAKIEKTEIVKTENTEIIETEMLAEPIKTEQTFKMDQEINESDTTKKNVEIQGISEKFSPKVKQDNSEVGTSRSGEDHESCIKNSDENDINKIYADLLELLMPFSAGNVEILKTANSENNVLSDKSKYITEMSNVIENEPGSSLTPEEPPLNSVELYLAAHPSCEMSCPELQNLLREYRPATEPDKLLRKKFRLPDGTKKLLTIPKMIKVSLEKSAVKTKKIKLVGEKLKSEDKSNKKVKTKRRRNIITDN</sequence>
<gene>
    <name evidence="2" type="ORF">HHI36_018823</name>
</gene>
<proteinExistence type="predicted"/>
<evidence type="ECO:0000313" key="2">
    <source>
        <dbReference type="EMBL" id="KAL3284669.1"/>
    </source>
</evidence>
<keyword evidence="3" id="KW-1185">Reference proteome</keyword>
<name>A0ABD2P187_9CUCU</name>
<feature type="region of interest" description="Disordered" evidence="1">
    <location>
        <begin position="3095"/>
        <end position="3118"/>
    </location>
</feature>
<comment type="caution">
    <text evidence="2">The sequence shown here is derived from an EMBL/GenBank/DDBJ whole genome shotgun (WGS) entry which is preliminary data.</text>
</comment>
<feature type="region of interest" description="Disordered" evidence="1">
    <location>
        <begin position="2342"/>
        <end position="2365"/>
    </location>
</feature>
<feature type="compositionally biased region" description="Basic residues" evidence="1">
    <location>
        <begin position="2746"/>
        <end position="2764"/>
    </location>
</feature>
<feature type="compositionally biased region" description="Basic and acidic residues" evidence="1">
    <location>
        <begin position="3109"/>
        <end position="3118"/>
    </location>
</feature>
<dbReference type="EMBL" id="JABFTP020000165">
    <property type="protein sequence ID" value="KAL3284669.1"/>
    <property type="molecule type" value="Genomic_DNA"/>
</dbReference>
<feature type="compositionally biased region" description="Basic residues" evidence="1">
    <location>
        <begin position="3272"/>
        <end position="3286"/>
    </location>
</feature>
<organism evidence="2 3">
    <name type="scientific">Cryptolaemus montrouzieri</name>
    <dbReference type="NCBI Taxonomy" id="559131"/>
    <lineage>
        <taxon>Eukaryota</taxon>
        <taxon>Metazoa</taxon>
        <taxon>Ecdysozoa</taxon>
        <taxon>Arthropoda</taxon>
        <taxon>Hexapoda</taxon>
        <taxon>Insecta</taxon>
        <taxon>Pterygota</taxon>
        <taxon>Neoptera</taxon>
        <taxon>Endopterygota</taxon>
        <taxon>Coleoptera</taxon>
        <taxon>Polyphaga</taxon>
        <taxon>Cucujiformia</taxon>
        <taxon>Coccinelloidea</taxon>
        <taxon>Coccinellidae</taxon>
        <taxon>Scymninae</taxon>
        <taxon>Scymnini</taxon>
        <taxon>Cryptolaemus</taxon>
    </lineage>
</organism>